<feature type="region of interest" description="Disordered" evidence="1">
    <location>
        <begin position="282"/>
        <end position="318"/>
    </location>
</feature>
<reference evidence="3 4" key="1">
    <citation type="submission" date="2023-09" db="EMBL/GenBank/DDBJ databases">
        <title>Pangenome analysis of Batrachochytrium dendrobatidis and related Chytrids.</title>
        <authorList>
            <person name="Yacoub M.N."/>
            <person name="Stajich J.E."/>
            <person name="James T.Y."/>
        </authorList>
    </citation>
    <scope>NUCLEOTIDE SEQUENCE [LARGE SCALE GENOMIC DNA]</scope>
    <source>
        <strain evidence="3 4">JEL0888</strain>
    </source>
</reference>
<feature type="domain" description="STPR" evidence="2">
    <location>
        <begin position="254"/>
        <end position="297"/>
    </location>
</feature>
<evidence type="ECO:0000313" key="4">
    <source>
        <dbReference type="Proteomes" id="UP001527925"/>
    </source>
</evidence>
<organism evidence="3 4">
    <name type="scientific">Polyrhizophydium stewartii</name>
    <dbReference type="NCBI Taxonomy" id="2732419"/>
    <lineage>
        <taxon>Eukaryota</taxon>
        <taxon>Fungi</taxon>
        <taxon>Fungi incertae sedis</taxon>
        <taxon>Chytridiomycota</taxon>
        <taxon>Chytridiomycota incertae sedis</taxon>
        <taxon>Chytridiomycetes</taxon>
        <taxon>Rhizophydiales</taxon>
        <taxon>Rhizophydiales incertae sedis</taxon>
        <taxon>Polyrhizophydium</taxon>
    </lineage>
</organism>
<comment type="caution">
    <text evidence="3">The sequence shown here is derived from an EMBL/GenBank/DDBJ whole genome shotgun (WGS) entry which is preliminary data.</text>
</comment>
<dbReference type="Pfam" id="PF21107">
    <property type="entry name" value="STPRs"/>
    <property type="match status" value="1"/>
</dbReference>
<feature type="compositionally biased region" description="Basic and acidic residues" evidence="1">
    <location>
        <begin position="282"/>
        <end position="306"/>
    </location>
</feature>
<name>A0ABR4N8Q0_9FUNG</name>
<feature type="region of interest" description="Disordered" evidence="1">
    <location>
        <begin position="91"/>
        <end position="134"/>
    </location>
</feature>
<feature type="region of interest" description="Disordered" evidence="1">
    <location>
        <begin position="153"/>
        <end position="239"/>
    </location>
</feature>
<feature type="compositionally biased region" description="Basic and acidic residues" evidence="1">
    <location>
        <begin position="173"/>
        <end position="189"/>
    </location>
</feature>
<gene>
    <name evidence="3" type="ORF">HK105_204606</name>
</gene>
<keyword evidence="4" id="KW-1185">Reference proteome</keyword>
<dbReference type="Proteomes" id="UP001527925">
    <property type="component" value="Unassembled WGS sequence"/>
</dbReference>
<feature type="compositionally biased region" description="Basic residues" evidence="1">
    <location>
        <begin position="220"/>
        <end position="232"/>
    </location>
</feature>
<evidence type="ECO:0000313" key="3">
    <source>
        <dbReference type="EMBL" id="KAL2915903.1"/>
    </source>
</evidence>
<feature type="compositionally biased region" description="Basic and acidic residues" evidence="1">
    <location>
        <begin position="9"/>
        <end position="23"/>
    </location>
</feature>
<evidence type="ECO:0000259" key="2">
    <source>
        <dbReference type="Pfam" id="PF21107"/>
    </source>
</evidence>
<feature type="compositionally biased region" description="Acidic residues" evidence="1">
    <location>
        <begin position="190"/>
        <end position="209"/>
    </location>
</feature>
<dbReference type="InterPro" id="IPR048998">
    <property type="entry name" value="STPR"/>
</dbReference>
<dbReference type="EMBL" id="JADGIZ020000020">
    <property type="protein sequence ID" value="KAL2915903.1"/>
    <property type="molecule type" value="Genomic_DNA"/>
</dbReference>
<proteinExistence type="predicted"/>
<feature type="region of interest" description="Disordered" evidence="1">
    <location>
        <begin position="1"/>
        <end position="32"/>
    </location>
</feature>
<evidence type="ECO:0000256" key="1">
    <source>
        <dbReference type="SAM" id="MobiDB-lite"/>
    </source>
</evidence>
<accession>A0ABR4N8Q0</accession>
<sequence length="318" mass="35252">MPKRPRATPVKEEPTVKLEDEPMRAQATASSCAPAAEVKLDVASFERFVVDDSAVDGNEMALRRQAQPADPGSTPVLTLDQLDVLLSLRSQHRGAAAQHTEPFESAVAPESADARARLAQPASSETTAAARPARVAVKDELAGADVVKIEVVAEADGEHDGQQITSGWEGESDGGHPDEDNDSEYRESGDDVSEDDDSDDDEGDGDVDGDLSGASSTMPRKSRSAAPSRKRRFDPESVAADPAKALALQRKREYLRDYMRRMYANETPEQRRIRLDKNQECKRRRIAKETPEEREDRLRKVREYGRKRNQMLKLRKTK</sequence>
<protein>
    <recommendedName>
        <fullName evidence="2">STPR domain-containing protein</fullName>
    </recommendedName>
</protein>
<feature type="compositionally biased region" description="Basic residues" evidence="1">
    <location>
        <begin position="307"/>
        <end position="318"/>
    </location>
</feature>